<dbReference type="Pfam" id="PF00384">
    <property type="entry name" value="Molybdopterin"/>
    <property type="match status" value="1"/>
</dbReference>
<dbReference type="InterPro" id="IPR006655">
    <property type="entry name" value="Mopterin_OxRdtase_prok_CS"/>
</dbReference>
<evidence type="ECO:0000256" key="4">
    <source>
        <dbReference type="ARBA" id="ARBA00022723"/>
    </source>
</evidence>
<dbReference type="Gene3D" id="2.20.25.90">
    <property type="entry name" value="ADC-like domains"/>
    <property type="match status" value="1"/>
</dbReference>
<evidence type="ECO:0000256" key="3">
    <source>
        <dbReference type="ARBA" id="ARBA00022505"/>
    </source>
</evidence>
<keyword evidence="5" id="KW-0560">Oxidoreductase</keyword>
<dbReference type="PROSITE" id="PS51669">
    <property type="entry name" value="4FE4S_MOW_BIS_MGD"/>
    <property type="match status" value="1"/>
</dbReference>
<evidence type="ECO:0000313" key="9">
    <source>
        <dbReference type="EMBL" id="HGU31746.1"/>
    </source>
</evidence>
<proteinExistence type="inferred from homology"/>
<evidence type="ECO:0000256" key="5">
    <source>
        <dbReference type="ARBA" id="ARBA00023002"/>
    </source>
</evidence>
<keyword evidence="7" id="KW-0411">Iron-sulfur</keyword>
<dbReference type="GO" id="GO:0051536">
    <property type="term" value="F:iron-sulfur cluster binding"/>
    <property type="evidence" value="ECO:0007669"/>
    <property type="project" value="UniProtKB-KW"/>
</dbReference>
<dbReference type="Gene3D" id="3.40.50.740">
    <property type="match status" value="1"/>
</dbReference>
<dbReference type="SMART" id="SM00926">
    <property type="entry name" value="Molybdop_Fe4S4"/>
    <property type="match status" value="1"/>
</dbReference>
<dbReference type="InterPro" id="IPR006963">
    <property type="entry name" value="Mopterin_OxRdtase_4Fe-4S_dom"/>
</dbReference>
<dbReference type="SUPFAM" id="SSF50692">
    <property type="entry name" value="ADC-like"/>
    <property type="match status" value="1"/>
</dbReference>
<comment type="similarity">
    <text evidence="2">Belongs to the prokaryotic molybdopterin-containing oxidoreductase family.</text>
</comment>
<comment type="cofactor">
    <cofactor evidence="1">
        <name>Mo-bis(molybdopterin guanine dinucleotide)</name>
        <dbReference type="ChEBI" id="CHEBI:60539"/>
    </cofactor>
</comment>
<dbReference type="PANTHER" id="PTHR43742">
    <property type="entry name" value="TRIMETHYLAMINE-N-OXIDE REDUCTASE"/>
    <property type="match status" value="1"/>
</dbReference>
<name>A0A7C4MP90_9BACT</name>
<evidence type="ECO:0000256" key="6">
    <source>
        <dbReference type="ARBA" id="ARBA00023004"/>
    </source>
</evidence>
<protein>
    <recommendedName>
        <fullName evidence="8">4Fe-4S Mo/W bis-MGD-type domain-containing protein</fullName>
    </recommendedName>
</protein>
<dbReference type="EMBL" id="DSUH01000062">
    <property type="protein sequence ID" value="HGU31746.1"/>
    <property type="molecule type" value="Genomic_DNA"/>
</dbReference>
<evidence type="ECO:0000256" key="2">
    <source>
        <dbReference type="ARBA" id="ARBA00010312"/>
    </source>
</evidence>
<dbReference type="Pfam" id="PF01568">
    <property type="entry name" value="Molydop_binding"/>
    <property type="match status" value="1"/>
</dbReference>
<gene>
    <name evidence="9" type="ORF">ENS29_02695</name>
</gene>
<reference evidence="9" key="1">
    <citation type="journal article" date="2020" name="mSystems">
        <title>Genome- and Community-Level Interaction Insights into Carbon Utilization and Element Cycling Functions of Hydrothermarchaeota in Hydrothermal Sediment.</title>
        <authorList>
            <person name="Zhou Z."/>
            <person name="Liu Y."/>
            <person name="Xu W."/>
            <person name="Pan J."/>
            <person name="Luo Z.H."/>
            <person name="Li M."/>
        </authorList>
    </citation>
    <scope>NUCLEOTIDE SEQUENCE [LARGE SCALE GENOMIC DNA]</scope>
    <source>
        <strain evidence="9">SpSt-477</strain>
    </source>
</reference>
<dbReference type="PROSITE" id="PS00490">
    <property type="entry name" value="MOLYBDOPTERIN_PROK_2"/>
    <property type="match status" value="1"/>
</dbReference>
<dbReference type="InterPro" id="IPR009010">
    <property type="entry name" value="Asp_de-COase-like_dom_sf"/>
</dbReference>
<dbReference type="InterPro" id="IPR050612">
    <property type="entry name" value="Prok_Mopterin_Oxidored"/>
</dbReference>
<dbReference type="Gene3D" id="3.40.228.10">
    <property type="entry name" value="Dimethylsulfoxide Reductase, domain 2"/>
    <property type="match status" value="1"/>
</dbReference>
<dbReference type="GO" id="GO:0016491">
    <property type="term" value="F:oxidoreductase activity"/>
    <property type="evidence" value="ECO:0007669"/>
    <property type="project" value="UniProtKB-KW"/>
</dbReference>
<dbReference type="GO" id="GO:0043546">
    <property type="term" value="F:molybdopterin cofactor binding"/>
    <property type="evidence" value="ECO:0007669"/>
    <property type="project" value="InterPro"/>
</dbReference>
<comment type="caution">
    <text evidence="9">The sequence shown here is derived from an EMBL/GenBank/DDBJ whole genome shotgun (WGS) entry which is preliminary data.</text>
</comment>
<keyword evidence="3" id="KW-0500">Molybdenum</keyword>
<organism evidence="9">
    <name type="scientific">Desulfatirhabdium butyrativorans</name>
    <dbReference type="NCBI Taxonomy" id="340467"/>
    <lineage>
        <taxon>Bacteria</taxon>
        <taxon>Pseudomonadati</taxon>
        <taxon>Thermodesulfobacteriota</taxon>
        <taxon>Desulfobacteria</taxon>
        <taxon>Desulfobacterales</taxon>
        <taxon>Desulfatirhabdiaceae</taxon>
        <taxon>Desulfatirhabdium</taxon>
    </lineage>
</organism>
<dbReference type="AlphaFoldDB" id="A0A7C4MP90"/>
<evidence type="ECO:0000256" key="7">
    <source>
        <dbReference type="ARBA" id="ARBA00023014"/>
    </source>
</evidence>
<keyword evidence="4" id="KW-0479">Metal-binding</keyword>
<sequence>MSMPHDASRLTIDATWHRTHCSRMDHGGCTLDVAVSSGSIVDIRPVSDGILSRGHICSKAMASVEKRSSPHRLLTPLQRIGKRGEGRWKPIPWPEALDTIAFSLKRIRHRWGARSVVFCQGMPKGLEHFLLIRLAHSFGSPNIAAVQDVCHAPREVCGLHTCGFFPVVDLRHQSRSILIWGANPFATNEEGVFSSLLRKQIQNGCRITVVDPCRTKAAEQAEVFLQIRPGTDAALALALLHVVLTEKRYDEAFVRDWTIGFEDLYKHCEAYTPERVARHCGIDADAIRSCARLYAMQKPSALLWGNAIEQHPTSWHTIRALICLMAVCGNLDVAGGNVHALEPPVLGMGSFVRSDLVPDKVREMIHAFHGVIPRMMTVPSAFWRKAVLDSVPYPIRGAYIQCANPLIGYAESRLTRKALMALDFLAVSDVVMTPTAELADIVLPAATQFEFDDIGHYGLGHGIVLARPKLLDPPGVCKPDLWILNEIGKRVSSPDLWFHDIRDMLDTVLEPSGLRYTEFVEKGYLEGKWIERKYLNEGFRTRSKKVDLRLDNARKWGLDPLPQADILEDERSNACSQKGMLLLTSAKSPHYLHSSYRWIGRLHQKEPLPVCRIHPDTARRAGIAPGDRVRITTSSGSFIQWVELTDTIRTDVVLAASGWWRSHDGHVDLSANYNQATSAFPVGKAFGTPMLKGIPCTIEPVSDDSDDAMPVGSKAIRCSFES</sequence>
<keyword evidence="6" id="KW-0408">Iron</keyword>
<dbReference type="InterPro" id="IPR006656">
    <property type="entry name" value="Mopterin_OxRdtase"/>
</dbReference>
<dbReference type="SUPFAM" id="SSF53706">
    <property type="entry name" value="Formate dehydrogenase/DMSO reductase, domains 1-3"/>
    <property type="match status" value="1"/>
</dbReference>
<dbReference type="PANTHER" id="PTHR43742:SF6">
    <property type="entry name" value="OXIDOREDUCTASE YYAE-RELATED"/>
    <property type="match status" value="1"/>
</dbReference>
<dbReference type="GO" id="GO:0046872">
    <property type="term" value="F:metal ion binding"/>
    <property type="evidence" value="ECO:0007669"/>
    <property type="project" value="UniProtKB-KW"/>
</dbReference>
<evidence type="ECO:0000256" key="1">
    <source>
        <dbReference type="ARBA" id="ARBA00001942"/>
    </source>
</evidence>
<feature type="domain" description="4Fe-4S Mo/W bis-MGD-type" evidence="8">
    <location>
        <begin position="14"/>
        <end position="71"/>
    </location>
</feature>
<evidence type="ECO:0000259" key="8">
    <source>
        <dbReference type="PROSITE" id="PS51669"/>
    </source>
</evidence>
<dbReference type="InterPro" id="IPR006657">
    <property type="entry name" value="MoPterin_dinucl-bd_dom"/>
</dbReference>
<accession>A0A7C4MP90</accession>
<dbReference type="Pfam" id="PF04879">
    <property type="entry name" value="Molybdop_Fe4S4"/>
    <property type="match status" value="1"/>
</dbReference>
<dbReference type="Gene3D" id="2.40.40.20">
    <property type="match status" value="1"/>
</dbReference>